<dbReference type="InterPro" id="IPR000182">
    <property type="entry name" value="GNAT_dom"/>
</dbReference>
<dbReference type="EMBL" id="JACBNQ010000020">
    <property type="protein sequence ID" value="NYB75363.1"/>
    <property type="molecule type" value="Genomic_DNA"/>
</dbReference>
<name>A0A974BLH3_SEDHY</name>
<dbReference type="GO" id="GO:0016747">
    <property type="term" value="F:acyltransferase activity, transferring groups other than amino-acyl groups"/>
    <property type="evidence" value="ECO:0007669"/>
    <property type="project" value="InterPro"/>
</dbReference>
<evidence type="ECO:0000259" key="1">
    <source>
        <dbReference type="PROSITE" id="PS51186"/>
    </source>
</evidence>
<organism evidence="2 3">
    <name type="scientific">Sedimentibacter hydroxybenzoicus DSM 7310</name>
    <dbReference type="NCBI Taxonomy" id="1123245"/>
    <lineage>
        <taxon>Bacteria</taxon>
        <taxon>Bacillati</taxon>
        <taxon>Bacillota</taxon>
        <taxon>Tissierellia</taxon>
        <taxon>Sedimentibacter</taxon>
    </lineage>
</organism>
<dbReference type="PANTHER" id="PTHR43415:SF3">
    <property type="entry name" value="GNAT-FAMILY ACETYLTRANSFERASE"/>
    <property type="match status" value="1"/>
</dbReference>
<reference evidence="2" key="1">
    <citation type="submission" date="2020-07" db="EMBL/GenBank/DDBJ databases">
        <title>Genomic analysis of a strain of Sedimentibacter Hydroxybenzoicus DSM7310.</title>
        <authorList>
            <person name="Ma S."/>
        </authorList>
    </citation>
    <scope>NUCLEOTIDE SEQUENCE</scope>
    <source>
        <strain evidence="2">DSM 7310</strain>
    </source>
</reference>
<dbReference type="PROSITE" id="PS51186">
    <property type="entry name" value="GNAT"/>
    <property type="match status" value="1"/>
</dbReference>
<comment type="caution">
    <text evidence="2">The sequence shown here is derived from an EMBL/GenBank/DDBJ whole genome shotgun (WGS) entry which is preliminary data.</text>
</comment>
<dbReference type="AlphaFoldDB" id="A0A974BLH3"/>
<accession>A0A974BLH3</accession>
<protein>
    <submittedName>
        <fullName evidence="2">GNAT family N-acetyltransferase</fullName>
    </submittedName>
</protein>
<keyword evidence="3" id="KW-1185">Reference proteome</keyword>
<gene>
    <name evidence="2" type="ORF">HZF24_14540</name>
</gene>
<sequence>MIFEKKEVVLKNGASCILRSPLIEDAESMIDYLKTTSAETEFMVRYSEEVTMTIEEEGSILKRMIDSENSIMIAAFVENELAGNASISCVGERIKLSHRATFGIAVKQKFWGMGIGDILLSEIIGKAKEIGFEQVELTVVENNNKAINLYEKFGFVKCGVIHKAFKLKDGRYYGEIIMIKSL</sequence>
<proteinExistence type="predicted"/>
<feature type="domain" description="N-acetyltransferase" evidence="1">
    <location>
        <begin position="16"/>
        <end position="182"/>
    </location>
</feature>
<dbReference type="RefSeq" id="WP_179239066.1">
    <property type="nucleotide sequence ID" value="NZ_JACBNQ010000020.1"/>
</dbReference>
<evidence type="ECO:0000313" key="2">
    <source>
        <dbReference type="EMBL" id="NYB75363.1"/>
    </source>
</evidence>
<dbReference type="PANTHER" id="PTHR43415">
    <property type="entry name" value="SPERMIDINE N(1)-ACETYLTRANSFERASE"/>
    <property type="match status" value="1"/>
</dbReference>
<dbReference type="InterPro" id="IPR016181">
    <property type="entry name" value="Acyl_CoA_acyltransferase"/>
</dbReference>
<evidence type="ECO:0000313" key="3">
    <source>
        <dbReference type="Proteomes" id="UP000611629"/>
    </source>
</evidence>
<dbReference type="Pfam" id="PF00583">
    <property type="entry name" value="Acetyltransf_1"/>
    <property type="match status" value="1"/>
</dbReference>
<dbReference type="Proteomes" id="UP000611629">
    <property type="component" value="Unassembled WGS sequence"/>
</dbReference>
<dbReference type="Gene3D" id="3.40.630.30">
    <property type="match status" value="1"/>
</dbReference>
<dbReference type="CDD" id="cd04301">
    <property type="entry name" value="NAT_SF"/>
    <property type="match status" value="1"/>
</dbReference>
<dbReference type="SUPFAM" id="SSF55729">
    <property type="entry name" value="Acyl-CoA N-acyltransferases (Nat)"/>
    <property type="match status" value="1"/>
</dbReference>